<organism evidence="2 3">
    <name type="scientific">Methylovulum psychrotolerans</name>
    <dbReference type="NCBI Taxonomy" id="1704499"/>
    <lineage>
        <taxon>Bacteria</taxon>
        <taxon>Pseudomonadati</taxon>
        <taxon>Pseudomonadota</taxon>
        <taxon>Gammaproteobacteria</taxon>
        <taxon>Methylococcales</taxon>
        <taxon>Methylococcaceae</taxon>
        <taxon>Methylovulum</taxon>
    </lineage>
</organism>
<dbReference type="AlphaFoldDB" id="A0A2S5CMV3"/>
<feature type="transmembrane region" description="Helical" evidence="1">
    <location>
        <begin position="204"/>
        <end position="221"/>
    </location>
</feature>
<feature type="transmembrane region" description="Helical" evidence="1">
    <location>
        <begin position="166"/>
        <end position="197"/>
    </location>
</feature>
<evidence type="ECO:0000313" key="2">
    <source>
        <dbReference type="EMBL" id="POZ52106.1"/>
    </source>
</evidence>
<keyword evidence="1" id="KW-0812">Transmembrane</keyword>
<accession>A0A2S5CMV3</accession>
<dbReference type="Proteomes" id="UP000237423">
    <property type="component" value="Unassembled WGS sequence"/>
</dbReference>
<proteinExistence type="predicted"/>
<gene>
    <name evidence="2" type="ORF">AADEFJLK_02328</name>
</gene>
<dbReference type="RefSeq" id="WP_103974378.1">
    <property type="nucleotide sequence ID" value="NZ_PGFZ01000004.1"/>
</dbReference>
<feature type="transmembrane region" description="Helical" evidence="1">
    <location>
        <begin position="12"/>
        <end position="28"/>
    </location>
</feature>
<feature type="transmembrane region" description="Helical" evidence="1">
    <location>
        <begin position="75"/>
        <end position="94"/>
    </location>
</feature>
<keyword evidence="1" id="KW-1133">Transmembrane helix</keyword>
<feature type="transmembrane region" description="Helical" evidence="1">
    <location>
        <begin position="227"/>
        <end position="245"/>
    </location>
</feature>
<feature type="transmembrane region" description="Helical" evidence="1">
    <location>
        <begin position="382"/>
        <end position="403"/>
    </location>
</feature>
<sequence>MLNTLFVLPLEYWVACILLVAGFFWSAVNVKNGIGVPMAVVLATVSVWYMVDVIYNDYETTYMQMFPIEILAVAWWQVIIFLLVFLFFAPIFHFQINRRYLTSRSQIIKYFKTQSNDPEFQLNLTVLFRLVLSVWWGLLVVAIFRYQENVFFFLFPYLGKHPGPWLISGVGGGIQSLFALATNLHMLVGSVFGVIAALSRDKRVRRLALLGILLSWPLYFFDRTRSYILLIVIPGVLAWVFLRLRGGLLKKLVVLALVYMFINAWFGFIIATRVDGTITNAILDGKFSLMQASEEHHQGLNMFEELSWIVKITENGTFHPEIGENYFANLVNVIPRNFWPSKPTIGLDYAIARGLGDSGNDAGVAATLSEGLIGQGVVNFGVYWGSAFAALLMSLWVCLLARIDLMRGKIGYLPLFGLGLILTFNLGRDITFLSLYPFVFGYIILWWVNKRRKRKML</sequence>
<feature type="transmembrane region" description="Helical" evidence="1">
    <location>
        <begin position="433"/>
        <end position="449"/>
    </location>
</feature>
<feature type="transmembrane region" description="Helical" evidence="1">
    <location>
        <begin position="35"/>
        <end position="55"/>
    </location>
</feature>
<comment type="caution">
    <text evidence="2">The sequence shown here is derived from an EMBL/GenBank/DDBJ whole genome shotgun (WGS) entry which is preliminary data.</text>
</comment>
<feature type="transmembrane region" description="Helical" evidence="1">
    <location>
        <begin position="252"/>
        <end position="271"/>
    </location>
</feature>
<evidence type="ECO:0008006" key="4">
    <source>
        <dbReference type="Google" id="ProtNLM"/>
    </source>
</evidence>
<dbReference type="EMBL" id="PGFZ01000004">
    <property type="protein sequence ID" value="POZ52106.1"/>
    <property type="molecule type" value="Genomic_DNA"/>
</dbReference>
<evidence type="ECO:0000313" key="3">
    <source>
        <dbReference type="Proteomes" id="UP000237423"/>
    </source>
</evidence>
<name>A0A2S5CMV3_9GAMM</name>
<keyword evidence="1" id="KW-0472">Membrane</keyword>
<protein>
    <recommendedName>
        <fullName evidence="4">Oligosaccharide repeat unit polymerase</fullName>
    </recommendedName>
</protein>
<evidence type="ECO:0000256" key="1">
    <source>
        <dbReference type="SAM" id="Phobius"/>
    </source>
</evidence>
<reference evidence="2 3" key="1">
    <citation type="submission" date="2017-11" db="EMBL/GenBank/DDBJ databases">
        <title>Draft Genome Sequence of Methylobacter psychrotolerans Sph1T, an Obligate Methanotroph from Low-Temperature Environments.</title>
        <authorList>
            <person name="Oshkin I.Y."/>
            <person name="Miroshnikov K."/>
            <person name="Belova S.E."/>
            <person name="Korzhenkov A."/>
            <person name="Toshchakov S.V."/>
            <person name="Dedysh S.N."/>
        </authorList>
    </citation>
    <scope>NUCLEOTIDE SEQUENCE [LARGE SCALE GENOMIC DNA]</scope>
    <source>
        <strain evidence="2 3">Sph1</strain>
    </source>
</reference>
<feature type="transmembrane region" description="Helical" evidence="1">
    <location>
        <begin position="126"/>
        <end position="146"/>
    </location>
</feature>
<feature type="transmembrane region" description="Helical" evidence="1">
    <location>
        <begin position="410"/>
        <end position="427"/>
    </location>
</feature>